<evidence type="ECO:0000313" key="1">
    <source>
        <dbReference type="EMBL" id="MBB4936541.1"/>
    </source>
</evidence>
<protein>
    <submittedName>
        <fullName evidence="1">Uncharacterized protein</fullName>
    </submittedName>
</protein>
<dbReference type="EMBL" id="JACHJU010000001">
    <property type="protein sequence ID" value="MBB4936541.1"/>
    <property type="molecule type" value="Genomic_DNA"/>
</dbReference>
<accession>A0A7W7W787</accession>
<dbReference type="AlphaFoldDB" id="A0A7W7W787"/>
<reference evidence="1 2" key="1">
    <citation type="submission" date="2020-08" db="EMBL/GenBank/DDBJ databases">
        <title>Sequencing the genomes of 1000 actinobacteria strains.</title>
        <authorList>
            <person name="Klenk H.-P."/>
        </authorList>
    </citation>
    <scope>NUCLEOTIDE SEQUENCE [LARGE SCALE GENOMIC DNA]</scope>
    <source>
        <strain evidence="1 2">DSM 43023</strain>
    </source>
</reference>
<dbReference type="Proteomes" id="UP000534286">
    <property type="component" value="Unassembled WGS sequence"/>
</dbReference>
<evidence type="ECO:0000313" key="2">
    <source>
        <dbReference type="Proteomes" id="UP000534286"/>
    </source>
</evidence>
<sequence length="65" mass="7488">MTAVWRIPSGATAGWLHRRFGTRIHIYPWNPQTRRTASPYPYAHLNANPFGGAIGDLLRRQTARW</sequence>
<gene>
    <name evidence="1" type="ORF">FHR32_000846</name>
</gene>
<dbReference type="RefSeq" id="WP_184753077.1">
    <property type="nucleotide sequence ID" value="NZ_BAABEK010000151.1"/>
</dbReference>
<keyword evidence="2" id="KW-1185">Reference proteome</keyword>
<name>A0A7W7W787_9ACTN</name>
<comment type="caution">
    <text evidence="1">The sequence shown here is derived from an EMBL/GenBank/DDBJ whole genome shotgun (WGS) entry which is preliminary data.</text>
</comment>
<organism evidence="1 2">
    <name type="scientific">Streptosporangium album</name>
    <dbReference type="NCBI Taxonomy" id="47479"/>
    <lineage>
        <taxon>Bacteria</taxon>
        <taxon>Bacillati</taxon>
        <taxon>Actinomycetota</taxon>
        <taxon>Actinomycetes</taxon>
        <taxon>Streptosporangiales</taxon>
        <taxon>Streptosporangiaceae</taxon>
        <taxon>Streptosporangium</taxon>
    </lineage>
</organism>
<proteinExistence type="predicted"/>